<comment type="caution">
    <text evidence="1">The sequence shown here is derived from an EMBL/GenBank/DDBJ whole genome shotgun (WGS) entry which is preliminary data.</text>
</comment>
<sequence>MGLLTAAVKRMQVASMQGGPPLLPRDELEAELIDGGPWRSPEEPGYDGFMRPDAGFPFRGFLCSWPVL</sequence>
<protein>
    <submittedName>
        <fullName evidence="1">Uncharacterized protein</fullName>
    </submittedName>
</protein>
<keyword evidence="2" id="KW-1185">Reference proteome</keyword>
<dbReference type="EMBL" id="JAGDFL010000031">
    <property type="protein sequence ID" value="KAG7400368.1"/>
    <property type="molecule type" value="Genomic_DNA"/>
</dbReference>
<accession>A0A8T1X7Q5</accession>
<dbReference type="Proteomes" id="UP000693981">
    <property type="component" value="Unassembled WGS sequence"/>
</dbReference>
<dbReference type="AlphaFoldDB" id="A0A8T1X7Q5"/>
<organism evidence="1 2">
    <name type="scientific">Phytophthora boehmeriae</name>
    <dbReference type="NCBI Taxonomy" id="109152"/>
    <lineage>
        <taxon>Eukaryota</taxon>
        <taxon>Sar</taxon>
        <taxon>Stramenopiles</taxon>
        <taxon>Oomycota</taxon>
        <taxon>Peronosporomycetes</taxon>
        <taxon>Peronosporales</taxon>
        <taxon>Peronosporaceae</taxon>
        <taxon>Phytophthora</taxon>
    </lineage>
</organism>
<evidence type="ECO:0000313" key="1">
    <source>
        <dbReference type="EMBL" id="KAG7400368.1"/>
    </source>
</evidence>
<proteinExistence type="predicted"/>
<evidence type="ECO:0000313" key="2">
    <source>
        <dbReference type="Proteomes" id="UP000693981"/>
    </source>
</evidence>
<name>A0A8T1X7Q5_9STRA</name>
<reference evidence="1" key="1">
    <citation type="submission" date="2021-02" db="EMBL/GenBank/DDBJ databases">
        <authorList>
            <person name="Palmer J.M."/>
        </authorList>
    </citation>
    <scope>NUCLEOTIDE SEQUENCE</scope>
    <source>
        <strain evidence="1">SCRP23</strain>
    </source>
</reference>
<gene>
    <name evidence="1" type="ORF">PHYBOEH_005956</name>
</gene>